<dbReference type="OrthoDB" id="9764961at2"/>
<evidence type="ECO:0000256" key="1">
    <source>
        <dbReference type="ARBA" id="ARBA00022603"/>
    </source>
</evidence>
<feature type="domain" description="Methyltransferase small" evidence="3">
    <location>
        <begin position="27"/>
        <end position="189"/>
    </location>
</feature>
<keyword evidence="2 4" id="KW-0808">Transferase</keyword>
<evidence type="ECO:0000313" key="5">
    <source>
        <dbReference type="Proteomes" id="UP000063781"/>
    </source>
</evidence>
<name>A0A0X8GY83_9FIRM</name>
<keyword evidence="1 4" id="KW-0489">Methyltransferase</keyword>
<dbReference type="PANTHER" id="PTHR47816:SF4">
    <property type="entry name" value="RIBOSOMAL RNA SMALL SUBUNIT METHYLTRANSFERASE C"/>
    <property type="match status" value="1"/>
</dbReference>
<dbReference type="EMBL" id="CP013213">
    <property type="protein sequence ID" value="AMC92615.1"/>
    <property type="molecule type" value="Genomic_DNA"/>
</dbReference>
<evidence type="ECO:0000259" key="3">
    <source>
        <dbReference type="Pfam" id="PF05175"/>
    </source>
</evidence>
<dbReference type="InterPro" id="IPR007848">
    <property type="entry name" value="Small_mtfrase_dom"/>
</dbReference>
<dbReference type="GO" id="GO:0032259">
    <property type="term" value="P:methylation"/>
    <property type="evidence" value="ECO:0007669"/>
    <property type="project" value="UniProtKB-KW"/>
</dbReference>
<dbReference type="STRING" id="1514105.AOC36_00975"/>
<proteinExistence type="predicted"/>
<gene>
    <name evidence="4" type="ORF">AOC36_00975</name>
</gene>
<dbReference type="RefSeq" id="WP_067630140.1">
    <property type="nucleotide sequence ID" value="NZ_CP013213.1"/>
</dbReference>
<evidence type="ECO:0000313" key="4">
    <source>
        <dbReference type="EMBL" id="AMC92615.1"/>
    </source>
</evidence>
<dbReference type="PANTHER" id="PTHR47816">
    <property type="entry name" value="RIBOSOMAL RNA SMALL SUBUNIT METHYLTRANSFERASE C"/>
    <property type="match status" value="1"/>
</dbReference>
<dbReference type="Gene3D" id="3.40.50.150">
    <property type="entry name" value="Vaccinia Virus protein VP39"/>
    <property type="match status" value="1"/>
</dbReference>
<dbReference type="GO" id="GO:0008757">
    <property type="term" value="F:S-adenosylmethionine-dependent methyltransferase activity"/>
    <property type="evidence" value="ECO:0007669"/>
    <property type="project" value="InterPro"/>
</dbReference>
<organism evidence="4 5">
    <name type="scientific">Erysipelothrix larvae</name>
    <dbReference type="NCBI Taxonomy" id="1514105"/>
    <lineage>
        <taxon>Bacteria</taxon>
        <taxon>Bacillati</taxon>
        <taxon>Bacillota</taxon>
        <taxon>Erysipelotrichia</taxon>
        <taxon>Erysipelotrichales</taxon>
        <taxon>Erysipelotrichaceae</taxon>
        <taxon>Erysipelothrix</taxon>
    </lineage>
</organism>
<dbReference type="SUPFAM" id="SSF53335">
    <property type="entry name" value="S-adenosyl-L-methionine-dependent methyltransferases"/>
    <property type="match status" value="1"/>
</dbReference>
<sequence>MSHYFTDNTNLKQNRREISFRFLGIDYTLLTDDGVFSKDHLDIGTETLLESCMDLDIKGSVCDLGCGIGVIGVVLDRNFEVEMTGVDVNARAVELANINYRKYDVNGTNIVQDGVSGNFDSIITNPPIRVGKKVLYRLFQEAHQALKTNGSLIFVMRKQHGGKSAQAYCATLFGNCTPIYRDRGFIVYQSIKVFDNKEN</sequence>
<dbReference type="InterPro" id="IPR046977">
    <property type="entry name" value="RsmC/RlmG"/>
</dbReference>
<dbReference type="InterPro" id="IPR029063">
    <property type="entry name" value="SAM-dependent_MTases_sf"/>
</dbReference>
<keyword evidence="5" id="KW-1185">Reference proteome</keyword>
<evidence type="ECO:0000256" key="2">
    <source>
        <dbReference type="ARBA" id="ARBA00022679"/>
    </source>
</evidence>
<protein>
    <submittedName>
        <fullName evidence="4">Methyltransferase</fullName>
    </submittedName>
</protein>
<accession>A0A0X8GY83</accession>
<dbReference type="AlphaFoldDB" id="A0A0X8GY83"/>
<reference evidence="4 5" key="1">
    <citation type="submission" date="2015-10" db="EMBL/GenBank/DDBJ databases">
        <title>Erysipelothrix larvae sp. LV19 isolated from the larval gut of the rhinoceros beetle, Trypoxylus dichotomus.</title>
        <authorList>
            <person name="Lim S."/>
            <person name="Kim B.-C."/>
        </authorList>
    </citation>
    <scope>NUCLEOTIDE SEQUENCE [LARGE SCALE GENOMIC DNA]</scope>
    <source>
        <strain evidence="4 5">LV19</strain>
    </source>
</reference>
<dbReference type="KEGG" id="erl:AOC36_00975"/>
<dbReference type="CDD" id="cd02440">
    <property type="entry name" value="AdoMet_MTases"/>
    <property type="match status" value="1"/>
</dbReference>
<dbReference type="Pfam" id="PF05175">
    <property type="entry name" value="MTS"/>
    <property type="match status" value="1"/>
</dbReference>
<dbReference type="Proteomes" id="UP000063781">
    <property type="component" value="Chromosome"/>
</dbReference>